<dbReference type="EMBL" id="LT607411">
    <property type="protein sequence ID" value="SCF16002.1"/>
    <property type="molecule type" value="Genomic_DNA"/>
</dbReference>
<reference evidence="3" key="1">
    <citation type="submission" date="2016-06" db="EMBL/GenBank/DDBJ databases">
        <authorList>
            <person name="Varghese N."/>
            <person name="Submissions Spin"/>
        </authorList>
    </citation>
    <scope>NUCLEOTIDE SEQUENCE [LARGE SCALE GENOMIC DNA]</scope>
    <source>
        <strain evidence="3">DSM 43909</strain>
    </source>
</reference>
<feature type="region of interest" description="Disordered" evidence="1">
    <location>
        <begin position="72"/>
        <end position="91"/>
    </location>
</feature>
<dbReference type="InterPro" id="IPR013494">
    <property type="entry name" value="CHP02678"/>
</dbReference>
<dbReference type="NCBIfam" id="TIGR02678">
    <property type="entry name" value="TIGR02678 family protein"/>
    <property type="match status" value="1"/>
</dbReference>
<evidence type="ECO:0000313" key="2">
    <source>
        <dbReference type="EMBL" id="SCF16002.1"/>
    </source>
</evidence>
<accession>A0A1C4Y5L6</accession>
<dbReference type="Pfam" id="PF09661">
    <property type="entry name" value="DUF2398"/>
    <property type="match status" value="1"/>
</dbReference>
<protein>
    <submittedName>
        <fullName evidence="2">TIGR02678 family protein</fullName>
    </submittedName>
</protein>
<name>A0A1C4Y5L6_MICVI</name>
<dbReference type="AlphaFoldDB" id="A0A1C4Y5L6"/>
<organism evidence="2 3">
    <name type="scientific">Micromonospora viridifaciens</name>
    <dbReference type="NCBI Taxonomy" id="1881"/>
    <lineage>
        <taxon>Bacteria</taxon>
        <taxon>Bacillati</taxon>
        <taxon>Actinomycetota</taxon>
        <taxon>Actinomycetes</taxon>
        <taxon>Micromonosporales</taxon>
        <taxon>Micromonosporaceae</taxon>
        <taxon>Micromonospora</taxon>
    </lineage>
</organism>
<sequence length="407" mass="44177">MSDLRSELDRERAAERAQAIRALLARPLLTRDTGAADFTLVVRHRADLAAWFDTHTGWRLIVEPRAGYARLMKTSPRPPVDRPARRPRGARSPFDRRRYTLLCLVAAELLAGPVTTIGIMAERLAQASAVEPGIAGFDSSRHDDRRAYVDALLVLEELGVLTAVDGSTDAYLQHADAKVLYRVDSGRLVRLLAARQAPSRLPDGDVAALVHEPRYGGADDPAADVSDEQRNRWLRHSIARRLLDDPVVYFSDLSEAQRAYAASITGRRMLRTAVAEAGMLLEERAEGLLAVDPDALATDEKFPAGGSVAGQAALLLLDAVLAARPDPVPEEHLVRQLADRFAAVPQWARTYRSDGGPQRLAGEALALLGRFGLVDRAAGAVRVLPAAARYAVGAPTVVSPTPARSRR</sequence>
<evidence type="ECO:0000256" key="1">
    <source>
        <dbReference type="SAM" id="MobiDB-lite"/>
    </source>
</evidence>
<gene>
    <name evidence="2" type="ORF">GA0074695_3877</name>
</gene>
<dbReference type="OrthoDB" id="188354at2"/>
<dbReference type="Proteomes" id="UP000198242">
    <property type="component" value="Chromosome I"/>
</dbReference>
<keyword evidence="3" id="KW-1185">Reference proteome</keyword>
<evidence type="ECO:0000313" key="3">
    <source>
        <dbReference type="Proteomes" id="UP000198242"/>
    </source>
</evidence>
<dbReference type="RefSeq" id="WP_089010106.1">
    <property type="nucleotide sequence ID" value="NZ_LT607411.1"/>
</dbReference>
<proteinExistence type="predicted"/>